<evidence type="ECO:0000256" key="2">
    <source>
        <dbReference type="SAM" id="Phobius"/>
    </source>
</evidence>
<reference evidence="4 5" key="1">
    <citation type="submission" date="2024-01" db="EMBL/GenBank/DDBJ databases">
        <title>The genomes of 5 underutilized Papilionoideae crops provide insights into root nodulation and disease resistanc.</title>
        <authorList>
            <person name="Yuan L."/>
        </authorList>
    </citation>
    <scope>NUCLEOTIDE SEQUENCE [LARGE SCALE GENOMIC DNA]</scope>
    <source>
        <strain evidence="4">ZHUSHIDOU_FW_LH</strain>
        <tissue evidence="4">Leaf</tissue>
    </source>
</reference>
<sequence>MTMAFKLLYLLPSIAIFFLSVSAQPNNDFTSQIQQINLKISHLESVIEESNAKLKEREVYLEECEKRINDMSQQIHNLQSTLSTIKADSLRAEERLKAQEEQVQLLWSTLRKNNFDLHVLKSQAQDTEEKIEEVTSRVETMGGIVTEQWIQVQHLEQALHIARMRALKAQRASFTRCALFKFINSVLSDFRAVELYILGEGTTVSSLISWYVDQFKRCSSMTKKYHHQLQGFIKDLMKKNELTASLANDEVVFFLTAYFQASALITFPLMSAWISTVLGSEADSDVTATPSSLVLFPMAMEETTWEQRLQALTHILTSPTNTPTLHSQLFIATQIPCYLKWDYPPILCPNPSLLKKWTLSFFLKRVFTMGIPQTSWRCKCPYQQPPPLILAKGVEEAQWGLEERKAYVRKRLATKKHLGINVNPLIPFLVPNVLLLSLMIWNPFHYLD</sequence>
<dbReference type="EMBL" id="JAYWIO010000008">
    <property type="protein sequence ID" value="KAK7246460.1"/>
    <property type="molecule type" value="Genomic_DNA"/>
</dbReference>
<dbReference type="AlphaFoldDB" id="A0AAN9EAC2"/>
<evidence type="ECO:0000313" key="5">
    <source>
        <dbReference type="Proteomes" id="UP001372338"/>
    </source>
</evidence>
<feature type="transmembrane region" description="Helical" evidence="2">
    <location>
        <begin position="418"/>
        <end position="441"/>
    </location>
</feature>
<keyword evidence="2" id="KW-1133">Transmembrane helix</keyword>
<keyword evidence="2" id="KW-0812">Transmembrane</keyword>
<dbReference type="PANTHER" id="PTHR34360">
    <property type="entry name" value="OS08G0519400 PROTEIN"/>
    <property type="match status" value="1"/>
</dbReference>
<feature type="chain" id="PRO_5042933230" evidence="3">
    <location>
        <begin position="24"/>
        <end position="448"/>
    </location>
</feature>
<name>A0AAN9EAC2_CROPI</name>
<dbReference type="Gene3D" id="1.10.287.1490">
    <property type="match status" value="1"/>
</dbReference>
<dbReference type="Proteomes" id="UP001372338">
    <property type="component" value="Unassembled WGS sequence"/>
</dbReference>
<dbReference type="SUPFAM" id="SSF57997">
    <property type="entry name" value="Tropomyosin"/>
    <property type="match status" value="1"/>
</dbReference>
<comment type="caution">
    <text evidence="4">The sequence shown here is derived from an EMBL/GenBank/DDBJ whole genome shotgun (WGS) entry which is preliminary data.</text>
</comment>
<keyword evidence="2" id="KW-0472">Membrane</keyword>
<keyword evidence="1" id="KW-0175">Coiled coil</keyword>
<keyword evidence="3" id="KW-0732">Signal</keyword>
<dbReference type="PANTHER" id="PTHR34360:SF2">
    <property type="entry name" value="MYOSIN HEAVY CHAIN-LIKE PROTEIN"/>
    <property type="match status" value="1"/>
</dbReference>
<gene>
    <name evidence="4" type="ORF">RIF29_41328</name>
</gene>
<feature type="signal peptide" evidence="3">
    <location>
        <begin position="1"/>
        <end position="23"/>
    </location>
</feature>
<evidence type="ECO:0000256" key="3">
    <source>
        <dbReference type="SAM" id="SignalP"/>
    </source>
</evidence>
<proteinExistence type="predicted"/>
<organism evidence="4 5">
    <name type="scientific">Crotalaria pallida</name>
    <name type="common">Smooth rattlebox</name>
    <name type="synonym">Crotalaria striata</name>
    <dbReference type="NCBI Taxonomy" id="3830"/>
    <lineage>
        <taxon>Eukaryota</taxon>
        <taxon>Viridiplantae</taxon>
        <taxon>Streptophyta</taxon>
        <taxon>Embryophyta</taxon>
        <taxon>Tracheophyta</taxon>
        <taxon>Spermatophyta</taxon>
        <taxon>Magnoliopsida</taxon>
        <taxon>eudicotyledons</taxon>
        <taxon>Gunneridae</taxon>
        <taxon>Pentapetalae</taxon>
        <taxon>rosids</taxon>
        <taxon>fabids</taxon>
        <taxon>Fabales</taxon>
        <taxon>Fabaceae</taxon>
        <taxon>Papilionoideae</taxon>
        <taxon>50 kb inversion clade</taxon>
        <taxon>genistoids sensu lato</taxon>
        <taxon>core genistoids</taxon>
        <taxon>Crotalarieae</taxon>
        <taxon>Crotalaria</taxon>
    </lineage>
</organism>
<evidence type="ECO:0000313" key="4">
    <source>
        <dbReference type="EMBL" id="KAK7246460.1"/>
    </source>
</evidence>
<feature type="coiled-coil region" evidence="1">
    <location>
        <begin position="33"/>
        <end position="137"/>
    </location>
</feature>
<accession>A0AAN9EAC2</accession>
<evidence type="ECO:0000256" key="1">
    <source>
        <dbReference type="SAM" id="Coils"/>
    </source>
</evidence>
<feature type="transmembrane region" description="Helical" evidence="2">
    <location>
        <begin position="251"/>
        <end position="274"/>
    </location>
</feature>
<protein>
    <submittedName>
        <fullName evidence="4">Uncharacterized protein</fullName>
    </submittedName>
</protein>
<keyword evidence="5" id="KW-1185">Reference proteome</keyword>